<dbReference type="Gene3D" id="3.40.630.30">
    <property type="match status" value="2"/>
</dbReference>
<protein>
    <submittedName>
        <fullName evidence="4">GNAT family N-acetyltransferase</fullName>
    </submittedName>
</protein>
<evidence type="ECO:0000313" key="4">
    <source>
        <dbReference type="EMBL" id="BCJ97366.1"/>
    </source>
</evidence>
<proteinExistence type="predicted"/>
<dbReference type="Proteomes" id="UP000515703">
    <property type="component" value="Chromosome"/>
</dbReference>
<dbReference type="PROSITE" id="PS51186">
    <property type="entry name" value="GNAT"/>
    <property type="match status" value="2"/>
</dbReference>
<evidence type="ECO:0000256" key="1">
    <source>
        <dbReference type="ARBA" id="ARBA00022679"/>
    </source>
</evidence>
<gene>
    <name evidence="4" type="ORF">bsdcttw_04070</name>
</gene>
<keyword evidence="2" id="KW-0012">Acyltransferase</keyword>
<dbReference type="InterPro" id="IPR000182">
    <property type="entry name" value="GNAT_dom"/>
</dbReference>
<feature type="domain" description="N-acetyltransferase" evidence="3">
    <location>
        <begin position="11"/>
        <end position="156"/>
    </location>
</feature>
<evidence type="ECO:0000256" key="2">
    <source>
        <dbReference type="ARBA" id="ARBA00023315"/>
    </source>
</evidence>
<feature type="domain" description="N-acetyltransferase" evidence="3">
    <location>
        <begin position="170"/>
        <end position="309"/>
    </location>
</feature>
<name>A0A7I8DM50_9FIRM</name>
<evidence type="ECO:0000259" key="3">
    <source>
        <dbReference type="PROSITE" id="PS51186"/>
    </source>
</evidence>
<dbReference type="InterPro" id="IPR050680">
    <property type="entry name" value="YpeA/RimI_acetyltransf"/>
</dbReference>
<dbReference type="RefSeq" id="WP_185257801.1">
    <property type="nucleotide sequence ID" value="NZ_AP023368.1"/>
</dbReference>
<dbReference type="CDD" id="cd04301">
    <property type="entry name" value="NAT_SF"/>
    <property type="match status" value="2"/>
</dbReference>
<dbReference type="SUPFAM" id="SSF55729">
    <property type="entry name" value="Acyl-CoA N-acyltransferases (Nat)"/>
    <property type="match status" value="2"/>
</dbReference>
<dbReference type="PANTHER" id="PTHR43420">
    <property type="entry name" value="ACETYLTRANSFERASE"/>
    <property type="match status" value="1"/>
</dbReference>
<dbReference type="PANTHER" id="PTHR43420:SF12">
    <property type="entry name" value="N-ACETYLTRANSFERASE DOMAIN-CONTAINING PROTEIN"/>
    <property type="match status" value="1"/>
</dbReference>
<dbReference type="KEGG" id="acht:bsdcttw_04070"/>
<keyword evidence="5" id="KW-1185">Reference proteome</keyword>
<dbReference type="GO" id="GO:0016747">
    <property type="term" value="F:acyltransferase activity, transferring groups other than amino-acyl groups"/>
    <property type="evidence" value="ECO:0007669"/>
    <property type="project" value="InterPro"/>
</dbReference>
<dbReference type="EMBL" id="AP023368">
    <property type="protein sequence ID" value="BCJ97366.1"/>
    <property type="molecule type" value="Genomic_DNA"/>
</dbReference>
<dbReference type="AlphaFoldDB" id="A0A7I8DM50"/>
<evidence type="ECO:0000313" key="5">
    <source>
        <dbReference type="Proteomes" id="UP000515703"/>
    </source>
</evidence>
<accession>A0A7I8DM50</accession>
<keyword evidence="1 4" id="KW-0808">Transferase</keyword>
<organism evidence="4 5">
    <name type="scientific">Anaerocolumna chitinilytica</name>
    <dbReference type="NCBI Taxonomy" id="1727145"/>
    <lineage>
        <taxon>Bacteria</taxon>
        <taxon>Bacillati</taxon>
        <taxon>Bacillota</taxon>
        <taxon>Clostridia</taxon>
        <taxon>Lachnospirales</taxon>
        <taxon>Lachnospiraceae</taxon>
        <taxon>Anaerocolumna</taxon>
    </lineage>
</organism>
<dbReference type="InterPro" id="IPR016181">
    <property type="entry name" value="Acyl_CoA_acyltransferase"/>
</dbReference>
<reference evidence="4 5" key="1">
    <citation type="submission" date="2020-08" db="EMBL/GenBank/DDBJ databases">
        <title>Draft genome sequencing of an Anaerocolumna strain isolated from anoxic soil subjected to BSD treatment.</title>
        <authorList>
            <person name="Uek A."/>
            <person name="Tonouchi A."/>
        </authorList>
    </citation>
    <scope>NUCLEOTIDE SEQUENCE [LARGE SCALE GENOMIC DNA]</scope>
    <source>
        <strain evidence="4 5">CTTW</strain>
    </source>
</reference>
<sequence>MNDNMKNGYILMKEYLTEKDCAELAALEGVVKKEGINLKLELDYKKNLLDNKNTANTNPCCMKEYLYYSDEKPVSYLGICSFGGNIYELNGMTHPDYRGIGLFHGLYDHALAECKRFGKDKLLLLTDGKSESGIRFIESVGGDYAFSEHRMILPVSEYVSTGSNADVSQVTLREAATEDVALIHRLDRILYADEVEQEEEETAADGARSEDPTLLVNTYLIELTGECVGKIRIDFSETEGFIYGFGILPEYRGKGYGKVALREALRIIFDQGMPVAALDVEAKNDRALSIYTGCGFRAVSEMRYYEVRV</sequence>
<dbReference type="Pfam" id="PF00583">
    <property type="entry name" value="Acetyltransf_1"/>
    <property type="match status" value="1"/>
</dbReference>
<reference evidence="4 5" key="2">
    <citation type="submission" date="2020-08" db="EMBL/GenBank/DDBJ databases">
        <authorList>
            <person name="Ueki A."/>
            <person name="Tonouchi A."/>
        </authorList>
    </citation>
    <scope>NUCLEOTIDE SEQUENCE [LARGE SCALE GENOMIC DNA]</scope>
    <source>
        <strain evidence="4 5">CTTW</strain>
    </source>
</reference>